<reference evidence="2 3" key="1">
    <citation type="submission" date="2016-10" db="EMBL/GenBank/DDBJ databases">
        <authorList>
            <person name="Varghese N."/>
            <person name="Submissions S."/>
        </authorList>
    </citation>
    <scope>NUCLEOTIDE SEQUENCE [LARGE SCALE GENOMIC DNA]</scope>
    <source>
        <strain evidence="2 3">BS3111</strain>
    </source>
</reference>
<evidence type="ECO:0000313" key="3">
    <source>
        <dbReference type="Proteomes" id="UP000183126"/>
    </source>
</evidence>
<evidence type="ECO:0000256" key="1">
    <source>
        <dbReference type="SAM" id="MobiDB-lite"/>
    </source>
</evidence>
<feature type="compositionally biased region" description="Low complexity" evidence="1">
    <location>
        <begin position="173"/>
        <end position="183"/>
    </location>
</feature>
<dbReference type="Proteomes" id="UP000183126">
    <property type="component" value="Chromosome I"/>
</dbReference>
<gene>
    <name evidence="2" type="ORF">SAMN04490205_1293</name>
</gene>
<dbReference type="Pfam" id="PF05488">
    <property type="entry name" value="PAAR_motif"/>
    <property type="match status" value="1"/>
</dbReference>
<dbReference type="InterPro" id="IPR008727">
    <property type="entry name" value="PAAR_motif"/>
</dbReference>
<organism evidence="2 3">
    <name type="scientific">Pseudomonas trivialis</name>
    <dbReference type="NCBI Taxonomy" id="200450"/>
    <lineage>
        <taxon>Bacteria</taxon>
        <taxon>Pseudomonadati</taxon>
        <taxon>Pseudomonadota</taxon>
        <taxon>Gammaproteobacteria</taxon>
        <taxon>Pseudomonadales</taxon>
        <taxon>Pseudomonadaceae</taxon>
        <taxon>Pseudomonas</taxon>
    </lineage>
</organism>
<feature type="region of interest" description="Disordered" evidence="1">
    <location>
        <begin position="1"/>
        <end position="28"/>
    </location>
</feature>
<feature type="compositionally biased region" description="Basic residues" evidence="1">
    <location>
        <begin position="1"/>
        <end position="21"/>
    </location>
</feature>
<accession>A0ABY0U4J1</accession>
<protein>
    <submittedName>
        <fullName evidence="2">Zn-binding Pro-Ala-Ala-Arg (PAAR) domain-containing protein, incolved in TypeVI secretion</fullName>
    </submittedName>
</protein>
<keyword evidence="3" id="KW-1185">Reference proteome</keyword>
<dbReference type="EMBL" id="LT629760">
    <property type="protein sequence ID" value="SDS04814.1"/>
    <property type="molecule type" value="Genomic_DNA"/>
</dbReference>
<sequence>MHGIGRRRSIRLMRRNSRKRPTLPSVNPSPKFGLPLTLPCSFTSIEMRHASVFLSKRAGKHTIWIKGKTMSEGYFVGLGDKTTCGGEILDGDPRVNMHGVLHAREGDRVTCGKHVGTYQIQGGISHIQSHGKRVAGTLDSYSSCPCRARLIPSVYSATYENQSAASPMGQRVASSNASAGNGSPVAPRQSGFVPSARTAPTTFSGAHGQEPGFYIVPESMTREALEATLLPWS</sequence>
<proteinExistence type="predicted"/>
<feature type="region of interest" description="Disordered" evidence="1">
    <location>
        <begin position="168"/>
        <end position="210"/>
    </location>
</feature>
<evidence type="ECO:0000313" key="2">
    <source>
        <dbReference type="EMBL" id="SDS04814.1"/>
    </source>
</evidence>
<dbReference type="CDD" id="cd14744">
    <property type="entry name" value="PAAR_CT_2"/>
    <property type="match status" value="1"/>
</dbReference>
<name>A0ABY0U4J1_9PSED</name>